<reference evidence="2 3" key="1">
    <citation type="submission" date="2010-06" db="EMBL/GenBank/DDBJ databases">
        <title>Complete sequence chromosome of Methanohalobium evestigatum Z-7303.</title>
        <authorList>
            <consortium name="US DOE Joint Genome Institute"/>
            <person name="Lucas S."/>
            <person name="Copeland A."/>
            <person name="Lapidus A."/>
            <person name="Cheng J.-F."/>
            <person name="Bruce D."/>
            <person name="Goodwin L."/>
            <person name="Pitluck S."/>
            <person name="Saunders E."/>
            <person name="Detter J.C."/>
            <person name="Han C."/>
            <person name="Tapia R."/>
            <person name="Land M."/>
            <person name="Hauser L."/>
            <person name="Kyrpides N."/>
            <person name="Mikhailova N."/>
            <person name="Sieprawska-Lupa M."/>
            <person name="Whitman W.B."/>
            <person name="Anderson I."/>
            <person name="Woyke T."/>
        </authorList>
    </citation>
    <scope>NUCLEOTIDE SEQUENCE [LARGE SCALE GENOMIC DNA]</scope>
    <source>
        <strain evidence="3">ATCC BAA-1072 / DSM 3721 / NBRC 107634 / OCM 161 / Z-7303</strain>
    </source>
</reference>
<dbReference type="EMBL" id="CP002069">
    <property type="protein sequence ID" value="ADI75060.1"/>
    <property type="molecule type" value="Genomic_DNA"/>
</dbReference>
<dbReference type="RefSeq" id="WP_013195625.1">
    <property type="nucleotide sequence ID" value="NC_014253.1"/>
</dbReference>
<name>D7EBT8_METEZ</name>
<feature type="transmembrane region" description="Helical" evidence="1">
    <location>
        <begin position="50"/>
        <end position="76"/>
    </location>
</feature>
<dbReference type="AlphaFoldDB" id="D7EBT8"/>
<protein>
    <recommendedName>
        <fullName evidence="4">DUF5518 domain-containing protein</fullName>
    </recommendedName>
</protein>
<dbReference type="GeneID" id="9347899"/>
<keyword evidence="1" id="KW-0812">Transmembrane</keyword>
<accession>D7EBT8</accession>
<dbReference type="Pfam" id="PF17647">
    <property type="entry name" value="DUF5518"/>
    <property type="match status" value="1"/>
</dbReference>
<dbReference type="HOGENOM" id="CLU_175254_0_0_2"/>
<dbReference type="InterPro" id="IPR040493">
    <property type="entry name" value="DUF5518"/>
</dbReference>
<dbReference type="OrthoDB" id="137827at2157"/>
<keyword evidence="3" id="KW-1185">Reference proteome</keyword>
<feature type="transmembrane region" description="Helical" evidence="1">
    <location>
        <begin position="16"/>
        <end position="38"/>
    </location>
</feature>
<organism evidence="2 3">
    <name type="scientific">Methanohalobium evestigatum (strain ATCC BAA-1072 / DSM 3721 / NBRC 107634 / OCM 161 / Z-7303)</name>
    <dbReference type="NCBI Taxonomy" id="644295"/>
    <lineage>
        <taxon>Archaea</taxon>
        <taxon>Methanobacteriati</taxon>
        <taxon>Methanobacteriota</taxon>
        <taxon>Stenosarchaea group</taxon>
        <taxon>Methanomicrobia</taxon>
        <taxon>Methanosarcinales</taxon>
        <taxon>Methanosarcinaceae</taxon>
        <taxon>Methanohalobium</taxon>
    </lineage>
</organism>
<keyword evidence="1" id="KW-1133">Transmembrane helix</keyword>
<gene>
    <name evidence="2" type="ordered locus">Metev_2235</name>
</gene>
<dbReference type="Proteomes" id="UP000000391">
    <property type="component" value="Chromosome"/>
</dbReference>
<proteinExistence type="predicted"/>
<feature type="transmembrane region" description="Helical" evidence="1">
    <location>
        <begin position="88"/>
        <end position="112"/>
    </location>
</feature>
<evidence type="ECO:0008006" key="4">
    <source>
        <dbReference type="Google" id="ProtNLM"/>
    </source>
</evidence>
<dbReference type="KEGG" id="mev:Metev_2235"/>
<evidence type="ECO:0000256" key="1">
    <source>
        <dbReference type="SAM" id="Phobius"/>
    </source>
</evidence>
<evidence type="ECO:0000313" key="3">
    <source>
        <dbReference type="Proteomes" id="UP000000391"/>
    </source>
</evidence>
<sequence length="114" mass="11476">MGDELKGAVIGLVSTIILYLLPFIDILAPLIGGIIGGYAGAKDAWGGFKVGILMTVLMIIPGVILATLLGSILSFVPLLGAFFAGSTILLTILLVAHTAILGIFGAIVGGLLSG</sequence>
<evidence type="ECO:0000313" key="2">
    <source>
        <dbReference type="EMBL" id="ADI75060.1"/>
    </source>
</evidence>
<keyword evidence="1" id="KW-0472">Membrane</keyword>
<dbReference type="STRING" id="644295.Metev_2235"/>